<proteinExistence type="predicted"/>
<reference evidence="1" key="1">
    <citation type="submission" date="2018-05" db="EMBL/GenBank/DDBJ databases">
        <authorList>
            <person name="Lanie J.A."/>
            <person name="Ng W.-L."/>
            <person name="Kazmierczak K.M."/>
            <person name="Andrzejewski T.M."/>
            <person name="Davidsen T.M."/>
            <person name="Wayne K.J."/>
            <person name="Tettelin H."/>
            <person name="Glass J.I."/>
            <person name="Rusch D."/>
            <person name="Podicherti R."/>
            <person name="Tsui H.-C.T."/>
            <person name="Winkler M.E."/>
        </authorList>
    </citation>
    <scope>NUCLEOTIDE SEQUENCE</scope>
</reference>
<organism evidence="1">
    <name type="scientific">marine metagenome</name>
    <dbReference type="NCBI Taxonomy" id="408172"/>
    <lineage>
        <taxon>unclassified sequences</taxon>
        <taxon>metagenomes</taxon>
        <taxon>ecological metagenomes</taxon>
    </lineage>
</organism>
<accession>A0A381ZZB9</accession>
<name>A0A381ZZB9_9ZZZZ</name>
<gene>
    <name evidence="1" type="ORF">METZ01_LOCUS147509</name>
</gene>
<dbReference type="EMBL" id="UINC01023291">
    <property type="protein sequence ID" value="SVA94655.1"/>
    <property type="molecule type" value="Genomic_DNA"/>
</dbReference>
<sequence>MKVIKESSTKKGMSLEESYGNANGDKSVVTLMEEEWPQMTAEFRRLQRVQYELFLHKQHDYGPGNISVGSQLKTEEEVKLSLTGLWFRMNDKIQRLKTLLMGGRESAVNGEPMEDAFLDVSNYGIMATIVKNKKWGK</sequence>
<evidence type="ECO:0000313" key="1">
    <source>
        <dbReference type="EMBL" id="SVA94655.1"/>
    </source>
</evidence>
<dbReference type="AlphaFoldDB" id="A0A381ZZB9"/>
<protein>
    <submittedName>
        <fullName evidence="1">Uncharacterized protein</fullName>
    </submittedName>
</protein>